<dbReference type="GO" id="GO:0019808">
    <property type="term" value="F:polyamine binding"/>
    <property type="evidence" value="ECO:0007669"/>
    <property type="project" value="InterPro"/>
</dbReference>
<evidence type="ECO:0000256" key="1">
    <source>
        <dbReference type="ARBA" id="ARBA00004418"/>
    </source>
</evidence>
<evidence type="ECO:0000256" key="2">
    <source>
        <dbReference type="ARBA" id="ARBA00008520"/>
    </source>
</evidence>
<comment type="subcellular location">
    <subcellularLocation>
        <location evidence="1">Periplasm</location>
    </subcellularLocation>
</comment>
<evidence type="ECO:0000313" key="7">
    <source>
        <dbReference type="Proteomes" id="UP000320653"/>
    </source>
</evidence>
<reference evidence="6 7" key="1">
    <citation type="submission" date="2019-06" db="EMBL/GenBank/DDBJ databases">
        <title>Sorghum-associated microbial communities from plants grown in Nebraska, USA.</title>
        <authorList>
            <person name="Schachtman D."/>
        </authorList>
    </citation>
    <scope>NUCLEOTIDE SEQUENCE [LARGE SCALE GENOMIC DNA]</scope>
    <source>
        <strain evidence="6 7">1225</strain>
    </source>
</reference>
<gene>
    <name evidence="6" type="ORF">FHW37_105425</name>
</gene>
<keyword evidence="7" id="KW-1185">Reference proteome</keyword>
<organism evidence="6 7">
    <name type="scientific">Neorhizobium alkalisoli</name>
    <dbReference type="NCBI Taxonomy" id="528178"/>
    <lineage>
        <taxon>Bacteria</taxon>
        <taxon>Pseudomonadati</taxon>
        <taxon>Pseudomonadota</taxon>
        <taxon>Alphaproteobacteria</taxon>
        <taxon>Hyphomicrobiales</taxon>
        <taxon>Rhizobiaceae</taxon>
        <taxon>Rhizobium/Agrobacterium group</taxon>
        <taxon>Neorhizobium</taxon>
    </lineage>
</organism>
<dbReference type="RefSeq" id="WP_145640014.1">
    <property type="nucleotide sequence ID" value="NZ_VIWP01000005.1"/>
</dbReference>
<dbReference type="EMBL" id="VIWP01000005">
    <property type="protein sequence ID" value="TWF52322.1"/>
    <property type="molecule type" value="Genomic_DNA"/>
</dbReference>
<protein>
    <submittedName>
        <fullName evidence="6">Putative spermidine/putrescine transport system substrate-binding protein</fullName>
    </submittedName>
</protein>
<dbReference type="Gene3D" id="3.40.190.10">
    <property type="entry name" value="Periplasmic binding protein-like II"/>
    <property type="match status" value="2"/>
</dbReference>
<dbReference type="GO" id="GO:0030975">
    <property type="term" value="F:thiamine binding"/>
    <property type="evidence" value="ECO:0007669"/>
    <property type="project" value="TreeGrafter"/>
</dbReference>
<dbReference type="InterPro" id="IPR006059">
    <property type="entry name" value="SBP"/>
</dbReference>
<dbReference type="Proteomes" id="UP000320653">
    <property type="component" value="Unassembled WGS sequence"/>
</dbReference>
<dbReference type="PANTHER" id="PTHR30006:SF3">
    <property type="entry name" value="THIAMINE-BINDING PERIPLASMIC PROTEIN"/>
    <property type="match status" value="1"/>
</dbReference>
<dbReference type="InterPro" id="IPR001188">
    <property type="entry name" value="Sperm_putr-bd"/>
</dbReference>
<comment type="caution">
    <text evidence="6">The sequence shown here is derived from an EMBL/GenBank/DDBJ whole genome shotgun (WGS) entry which is preliminary data.</text>
</comment>
<keyword evidence="4" id="KW-0732">Signal</keyword>
<sequence length="372" mass="39606">MASRKPSSPSSQDMNTAISRRTVLKAAGGLAAAATFVSAPFVRPSYAATTLRVSNFGGFFEQAFAKDVYPAFTKKTGIAVQSIPQSGSAQFLVQLGQAIQAGSAPMDVCCAGQADVIRGRQRGLWATIDKSKLKNVGNLMNGFVYEDGGKVDGVGAMAWYITLIANPSEFEKLPDSWTELWKPRASAWGLQGGGTSVLLDIVASVYFGGPSVLDTEAGIDKVIAKIGELKPNTKLWWTDEGSMQSAYQNDEVVGGMYFHDVSMIMKKEGTDVASIFPKEGAVLGYNAWCVPKVGEVSEAAIAFLDWSATPECHELIARNVGAAPLIDKSKLNLTEDEFNAVSGTGKPIVVASAAKVKHADYISAQMLKMLGQ</sequence>
<dbReference type="PRINTS" id="PR00909">
    <property type="entry name" value="SPERMDNBNDNG"/>
</dbReference>
<dbReference type="AlphaFoldDB" id="A0A561QPT9"/>
<dbReference type="GO" id="GO:0030288">
    <property type="term" value="C:outer membrane-bounded periplasmic space"/>
    <property type="evidence" value="ECO:0007669"/>
    <property type="project" value="TreeGrafter"/>
</dbReference>
<dbReference type="OrthoDB" id="7811527at2"/>
<dbReference type="GO" id="GO:0015888">
    <property type="term" value="P:thiamine transport"/>
    <property type="evidence" value="ECO:0007669"/>
    <property type="project" value="TreeGrafter"/>
</dbReference>
<proteinExistence type="inferred from homology"/>
<dbReference type="GO" id="GO:0015846">
    <property type="term" value="P:polyamine transport"/>
    <property type="evidence" value="ECO:0007669"/>
    <property type="project" value="InterPro"/>
</dbReference>
<dbReference type="PROSITE" id="PS51318">
    <property type="entry name" value="TAT"/>
    <property type="match status" value="1"/>
</dbReference>
<dbReference type="GO" id="GO:0030976">
    <property type="term" value="F:thiamine pyrophosphate binding"/>
    <property type="evidence" value="ECO:0007669"/>
    <property type="project" value="TreeGrafter"/>
</dbReference>
<keyword evidence="3" id="KW-0813">Transport</keyword>
<keyword evidence="5" id="KW-0574">Periplasm</keyword>
<dbReference type="SUPFAM" id="SSF53850">
    <property type="entry name" value="Periplasmic binding protein-like II"/>
    <property type="match status" value="1"/>
</dbReference>
<name>A0A561QPT9_9HYPH</name>
<comment type="similarity">
    <text evidence="2">Belongs to the bacterial solute-binding protein 1 family.</text>
</comment>
<evidence type="ECO:0000256" key="3">
    <source>
        <dbReference type="ARBA" id="ARBA00022448"/>
    </source>
</evidence>
<dbReference type="Pfam" id="PF13416">
    <property type="entry name" value="SBP_bac_8"/>
    <property type="match status" value="1"/>
</dbReference>
<accession>A0A561QPT9</accession>
<evidence type="ECO:0000256" key="5">
    <source>
        <dbReference type="ARBA" id="ARBA00022764"/>
    </source>
</evidence>
<evidence type="ECO:0000256" key="4">
    <source>
        <dbReference type="ARBA" id="ARBA00022729"/>
    </source>
</evidence>
<dbReference type="PANTHER" id="PTHR30006">
    <property type="entry name" value="THIAMINE-BINDING PERIPLASMIC PROTEIN-RELATED"/>
    <property type="match status" value="1"/>
</dbReference>
<evidence type="ECO:0000313" key="6">
    <source>
        <dbReference type="EMBL" id="TWF52322.1"/>
    </source>
</evidence>
<dbReference type="InterPro" id="IPR006311">
    <property type="entry name" value="TAT_signal"/>
</dbReference>